<dbReference type="Gene3D" id="3.10.520.10">
    <property type="entry name" value="ApbE-like domains"/>
    <property type="match status" value="1"/>
</dbReference>
<dbReference type="STRING" id="1219032.GCA_001515545_01361"/>
<dbReference type="EMBL" id="PDEA01000001">
    <property type="protein sequence ID" value="PEH91034.1"/>
    <property type="molecule type" value="Genomic_DNA"/>
</dbReference>
<feature type="binding site" evidence="11">
    <location>
        <position position="278"/>
    </location>
    <ligand>
        <name>Mg(2+)</name>
        <dbReference type="ChEBI" id="CHEBI:18420"/>
    </ligand>
</feature>
<evidence type="ECO:0000256" key="7">
    <source>
        <dbReference type="ARBA" id="ARBA00022842"/>
    </source>
</evidence>
<evidence type="ECO:0000313" key="13">
    <source>
        <dbReference type="Proteomes" id="UP000220246"/>
    </source>
</evidence>
<dbReference type="GO" id="GO:0046872">
    <property type="term" value="F:metal ion binding"/>
    <property type="evidence" value="ECO:0007669"/>
    <property type="project" value="UniProtKB-UniRule"/>
</dbReference>
<accession>A0A2A7V0N3</accession>
<evidence type="ECO:0000256" key="10">
    <source>
        <dbReference type="PIRNR" id="PIRNR006268"/>
    </source>
</evidence>
<dbReference type="PANTHER" id="PTHR30040">
    <property type="entry name" value="THIAMINE BIOSYNTHESIS LIPOPROTEIN APBE"/>
    <property type="match status" value="1"/>
</dbReference>
<dbReference type="GO" id="GO:0016740">
    <property type="term" value="F:transferase activity"/>
    <property type="evidence" value="ECO:0007669"/>
    <property type="project" value="UniProtKB-UniRule"/>
</dbReference>
<dbReference type="PIRSF" id="PIRSF006268">
    <property type="entry name" value="ApbE"/>
    <property type="match status" value="1"/>
</dbReference>
<dbReference type="Proteomes" id="UP000220246">
    <property type="component" value="Unassembled WGS sequence"/>
</dbReference>
<evidence type="ECO:0000256" key="3">
    <source>
        <dbReference type="ARBA" id="ARBA00022630"/>
    </source>
</evidence>
<evidence type="ECO:0000256" key="1">
    <source>
        <dbReference type="ARBA" id="ARBA00011955"/>
    </source>
</evidence>
<reference evidence="13" key="1">
    <citation type="submission" date="2017-09" db="EMBL/GenBank/DDBJ databases">
        <title>FDA dAtabase for Regulatory Grade micrObial Sequences (FDA-ARGOS): Supporting development and validation of Infectious Disease Dx tests.</title>
        <authorList>
            <person name="Minogue T."/>
            <person name="Wolcott M."/>
            <person name="Wasieloski L."/>
            <person name="Aguilar W."/>
            <person name="Moore D."/>
            <person name="Tallon L."/>
            <person name="Sadzewicz L."/>
            <person name="Ott S."/>
            <person name="Zhao X."/>
            <person name="Nagaraj S."/>
            <person name="Vavikolanu K."/>
            <person name="Aluvathingal J."/>
            <person name="Nadendla S."/>
            <person name="Sichtig H."/>
        </authorList>
    </citation>
    <scope>NUCLEOTIDE SEQUENCE [LARGE SCALE GENOMIC DNA]</scope>
    <source>
        <strain evidence="13">FDAARGOS_394</strain>
    </source>
</reference>
<evidence type="ECO:0000256" key="9">
    <source>
        <dbReference type="ARBA" id="ARBA00048540"/>
    </source>
</evidence>
<evidence type="ECO:0000256" key="6">
    <source>
        <dbReference type="ARBA" id="ARBA00022827"/>
    </source>
</evidence>
<evidence type="ECO:0000313" key="12">
    <source>
        <dbReference type="EMBL" id="PEH91034.1"/>
    </source>
</evidence>
<protein>
    <recommendedName>
        <fullName evidence="2 10">FAD:protein FMN transferase</fullName>
        <ecNumber evidence="1 10">2.7.1.180</ecNumber>
    </recommendedName>
    <alternativeName>
        <fullName evidence="8 10">Flavin transferase</fullName>
    </alternativeName>
</protein>
<keyword evidence="4 10" id="KW-0808">Transferase</keyword>
<keyword evidence="3 10" id="KW-0285">Flavoprotein</keyword>
<dbReference type="InterPro" id="IPR003374">
    <property type="entry name" value="ApbE-like_sf"/>
</dbReference>
<evidence type="ECO:0000256" key="2">
    <source>
        <dbReference type="ARBA" id="ARBA00016337"/>
    </source>
</evidence>
<proteinExistence type="inferred from homology"/>
<keyword evidence="13" id="KW-1185">Reference proteome</keyword>
<evidence type="ECO:0000256" key="11">
    <source>
        <dbReference type="PIRSR" id="PIRSR006268-2"/>
    </source>
</evidence>
<feature type="binding site" evidence="11">
    <location>
        <position position="162"/>
    </location>
    <ligand>
        <name>Mg(2+)</name>
        <dbReference type="ChEBI" id="CHEBI:18420"/>
    </ligand>
</feature>
<keyword evidence="6 10" id="KW-0274">FAD</keyword>
<dbReference type="InterPro" id="IPR024932">
    <property type="entry name" value="ApbE"/>
</dbReference>
<comment type="caution">
    <text evidence="12">The sequence shown here is derived from an EMBL/GenBank/DDBJ whole genome shotgun (WGS) entry which is preliminary data.</text>
</comment>
<dbReference type="Pfam" id="PF02424">
    <property type="entry name" value="ApbE"/>
    <property type="match status" value="1"/>
</dbReference>
<comment type="similarity">
    <text evidence="10">Belongs to the ApbE family.</text>
</comment>
<evidence type="ECO:0000256" key="4">
    <source>
        <dbReference type="ARBA" id="ARBA00022679"/>
    </source>
</evidence>
<comment type="cofactor">
    <cofactor evidence="11">
        <name>Mg(2+)</name>
        <dbReference type="ChEBI" id="CHEBI:18420"/>
    </cofactor>
    <cofactor evidence="11">
        <name>Mn(2+)</name>
        <dbReference type="ChEBI" id="CHEBI:29035"/>
    </cofactor>
    <text evidence="11">Magnesium. Can also use manganese.</text>
</comment>
<dbReference type="AlphaFoldDB" id="A0A2A7V0N3"/>
<keyword evidence="7 10" id="KW-0460">Magnesium</keyword>
<name>A0A2A7V0N3_COMTR</name>
<gene>
    <name evidence="12" type="ORF">CRM82_11695</name>
</gene>
<dbReference type="EC" id="2.7.1.180" evidence="1 10"/>
<dbReference type="OrthoDB" id="9778595at2"/>
<feature type="binding site" evidence="11">
    <location>
        <position position="282"/>
    </location>
    <ligand>
        <name>Mg(2+)</name>
        <dbReference type="ChEBI" id="CHEBI:18420"/>
    </ligand>
</feature>
<evidence type="ECO:0000256" key="8">
    <source>
        <dbReference type="ARBA" id="ARBA00031306"/>
    </source>
</evidence>
<comment type="catalytic activity">
    <reaction evidence="9 10">
        <text>L-threonyl-[protein] + FAD = FMN-L-threonyl-[protein] + AMP + H(+)</text>
        <dbReference type="Rhea" id="RHEA:36847"/>
        <dbReference type="Rhea" id="RHEA-COMP:11060"/>
        <dbReference type="Rhea" id="RHEA-COMP:11061"/>
        <dbReference type="ChEBI" id="CHEBI:15378"/>
        <dbReference type="ChEBI" id="CHEBI:30013"/>
        <dbReference type="ChEBI" id="CHEBI:57692"/>
        <dbReference type="ChEBI" id="CHEBI:74257"/>
        <dbReference type="ChEBI" id="CHEBI:456215"/>
        <dbReference type="EC" id="2.7.1.180"/>
    </reaction>
</comment>
<evidence type="ECO:0000256" key="5">
    <source>
        <dbReference type="ARBA" id="ARBA00022723"/>
    </source>
</evidence>
<keyword evidence="5 10" id="KW-0479">Metal-binding</keyword>
<organism evidence="12 13">
    <name type="scientific">Comamonas terrigena</name>
    <dbReference type="NCBI Taxonomy" id="32013"/>
    <lineage>
        <taxon>Bacteria</taxon>
        <taxon>Pseudomonadati</taxon>
        <taxon>Pseudomonadota</taxon>
        <taxon>Betaproteobacteria</taxon>
        <taxon>Burkholderiales</taxon>
        <taxon>Comamonadaceae</taxon>
        <taxon>Comamonas</taxon>
    </lineage>
</organism>
<dbReference type="SUPFAM" id="SSF143631">
    <property type="entry name" value="ApbE-like"/>
    <property type="match status" value="1"/>
</dbReference>
<dbReference type="PANTHER" id="PTHR30040:SF2">
    <property type="entry name" value="FAD:PROTEIN FMN TRANSFERASE"/>
    <property type="match status" value="1"/>
</dbReference>
<sequence length="336" mass="35925">MQLQQDRSLQTQGGATMGTTWSLRLVNPDYAPLAPVHALVQSTLDEVIAQMSNWEADSRLSRFNAAAPGSWHELPAELAQVIDAALHWAQVCDGAWDPTVGALVALWGYGPRAQPQQAHSGQLPSEAEVAQALRHCGYQRLQWEPAQRRVLQPGGLQLDLSGIAKGFAVDWVAQRLQAAGWQHGLLEIGGEILGWGQRPDGQPWRVAVAGLPPEAQGSATPEAVPLQGGALATSGDHWHVFTQGGRRYSHTIDPRTGQPVAHALTSITVFHAACMHADALATVLTVLGPQAGWDFALAQHVAAVFHTHPDAAHPQGQRRSTPAWDARFASAGGLGQ</sequence>